<gene>
    <name evidence="4" type="ORF">DFP79_3618</name>
</gene>
<protein>
    <submittedName>
        <fullName evidence="4">Uncharacterized protein DUF4132</fullName>
    </submittedName>
</protein>
<dbReference type="Proteomes" id="UP000294656">
    <property type="component" value="Unassembled WGS sequence"/>
</dbReference>
<evidence type="ECO:0000313" key="4">
    <source>
        <dbReference type="EMBL" id="TDO95376.1"/>
    </source>
</evidence>
<feature type="domain" description="DUF4132" evidence="2">
    <location>
        <begin position="441"/>
        <end position="621"/>
    </location>
</feature>
<dbReference type="RefSeq" id="WP_133505289.1">
    <property type="nucleotide sequence ID" value="NZ_SNXC01000017.1"/>
</dbReference>
<comment type="caution">
    <text evidence="4">The sequence shown here is derived from an EMBL/GenBank/DDBJ whole genome shotgun (WGS) entry which is preliminary data.</text>
</comment>
<evidence type="ECO:0000259" key="2">
    <source>
        <dbReference type="Pfam" id="PF13569"/>
    </source>
</evidence>
<reference evidence="4 5" key="1">
    <citation type="submission" date="2019-03" db="EMBL/GenBank/DDBJ databases">
        <title>Genomic Encyclopedia of Type Strains, Phase III (KMG-III): the genomes of soil and plant-associated and newly described type strains.</title>
        <authorList>
            <person name="Whitman W."/>
        </authorList>
    </citation>
    <scope>NUCLEOTIDE SEQUENCE [LARGE SCALE GENOMIC DNA]</scope>
    <source>
        <strain evidence="4 5">CECT 7378</strain>
    </source>
</reference>
<accession>A0A4R6M303</accession>
<dbReference type="Pfam" id="PF13569">
    <property type="entry name" value="DUF4132"/>
    <property type="match status" value="1"/>
</dbReference>
<feature type="domain" description="DUF7737" evidence="3">
    <location>
        <begin position="756"/>
        <end position="860"/>
    </location>
</feature>
<evidence type="ECO:0000256" key="1">
    <source>
        <dbReference type="SAM" id="Coils"/>
    </source>
</evidence>
<dbReference type="AlphaFoldDB" id="A0A4R6M303"/>
<proteinExistence type="predicted"/>
<dbReference type="OrthoDB" id="9763697at2"/>
<dbReference type="EMBL" id="SNXC01000017">
    <property type="protein sequence ID" value="TDO95376.1"/>
    <property type="molecule type" value="Genomic_DNA"/>
</dbReference>
<keyword evidence="1" id="KW-0175">Coiled coil</keyword>
<name>A0A4R6M303_9GAMM</name>
<evidence type="ECO:0000313" key="5">
    <source>
        <dbReference type="Proteomes" id="UP000294656"/>
    </source>
</evidence>
<evidence type="ECO:0000259" key="3">
    <source>
        <dbReference type="Pfam" id="PF24879"/>
    </source>
</evidence>
<keyword evidence="5" id="KW-1185">Reference proteome</keyword>
<organism evidence="4 5">
    <name type="scientific">Marinomonas balearica</name>
    <dbReference type="NCBI Taxonomy" id="491947"/>
    <lineage>
        <taxon>Bacteria</taxon>
        <taxon>Pseudomonadati</taxon>
        <taxon>Pseudomonadota</taxon>
        <taxon>Gammaproteobacteria</taxon>
        <taxon>Oceanospirillales</taxon>
        <taxon>Oceanospirillaceae</taxon>
        <taxon>Marinomonas</taxon>
    </lineage>
</organism>
<dbReference type="InterPro" id="IPR056639">
    <property type="entry name" value="DUF7737"/>
</dbReference>
<dbReference type="Pfam" id="PF24879">
    <property type="entry name" value="DUF7737"/>
    <property type="match status" value="1"/>
</dbReference>
<dbReference type="InterPro" id="IPR025406">
    <property type="entry name" value="DUF4132"/>
</dbReference>
<sequence>MNLFSNILKFVSKTSTEPSIQRVSKTDIDLSQLIDKVICELKSKKRLYDISLSYLESGKEVMALTPEESLDILMVALVRLGNRRHKQADNWGIDRYEFAGEEAIIRGMLKRSLPYTRDHILLMLKVLAEAKTLSTYQFPIAPIVKATEIFYSDSNEDMEAKKLLEKIAENIHKTSEGRADERRLADRVLRILSSDGNAVIPISMGEAWGDQAVKDIQSFDESIQLAWSDLFKTCQNTKPSKPSKKWIKEAQTSLDKIGRENFVKYTTTWFSLLDKPRTITLTRRNEFKTDLNLVFNDSNADLIKGLVWCCSIEESSEIASALTKVGIISFKKIPGVGAKSTRIGNAVIYALSVMPGRSGLYQLAVLKIKVKYRHAISLLEKSLAAAAEREGFSVDELAEMGVPSFGLDDVGLGEEVLGDFTALLTVSGFNSVDLTWRKEDGKIQKTVPSLVKENFGAELKELKGNIKDIKSMLSIQKERLESLFLIANSWDFDTWKDRYINHPLVGVFARKLIWMFEYGDNKCLAIFEDDLFKNVSGDDVSEIVKESKVSLWHPISSSVEEIRAWRERLYTLELTQPFKQAHREVYLLTDAERTTNTYSNRFASHVLKQHQFNALASTRGWHYTLQGAWDGGYDDICSIRLDQYNLYAQFWVNTIGEYGNDTSESGIFLYVSSDQVRFYEVRPDMNGLNDANINRDQPIPLEQVPALVFSEIFRDVDLFVGICSVGNDPEWSDGGPDGRYSNYWHEFSFGDLSASAQTRKEIFKYLVPKLKIGPQCKFIDKFLVVEGKRRIYKIHLGSGNILMEPNNQYLCIVTDSKKHTMDKGVFLPFEGDKTLSMILSKAVLLAADDKIKDPIINAQIDHR</sequence>
<feature type="coiled-coil region" evidence="1">
    <location>
        <begin position="452"/>
        <end position="479"/>
    </location>
</feature>